<protein>
    <submittedName>
        <fullName evidence="1">8256_t:CDS:1</fullName>
    </submittedName>
</protein>
<feature type="non-terminal residue" evidence="1">
    <location>
        <position position="1"/>
    </location>
</feature>
<accession>A0ACA9RF52</accession>
<dbReference type="Proteomes" id="UP000789366">
    <property type="component" value="Unassembled WGS sequence"/>
</dbReference>
<feature type="non-terminal residue" evidence="1">
    <location>
        <position position="76"/>
    </location>
</feature>
<keyword evidence="2" id="KW-1185">Reference proteome</keyword>
<proteinExistence type="predicted"/>
<sequence>RLTVNMQKNIENCAENSSDERLNGIKLEQKDPDERSGEALLNSLSVANTEHDISNSTSSSNDIFNTKRTLNSTTTS</sequence>
<name>A0ACA9RF52_9GLOM</name>
<evidence type="ECO:0000313" key="1">
    <source>
        <dbReference type="EMBL" id="CAG8791485.1"/>
    </source>
</evidence>
<evidence type="ECO:0000313" key="2">
    <source>
        <dbReference type="Proteomes" id="UP000789366"/>
    </source>
</evidence>
<organism evidence="1 2">
    <name type="scientific">Cetraspora pellucida</name>
    <dbReference type="NCBI Taxonomy" id="1433469"/>
    <lineage>
        <taxon>Eukaryota</taxon>
        <taxon>Fungi</taxon>
        <taxon>Fungi incertae sedis</taxon>
        <taxon>Mucoromycota</taxon>
        <taxon>Glomeromycotina</taxon>
        <taxon>Glomeromycetes</taxon>
        <taxon>Diversisporales</taxon>
        <taxon>Gigasporaceae</taxon>
        <taxon>Cetraspora</taxon>
    </lineage>
</organism>
<reference evidence="1" key="1">
    <citation type="submission" date="2021-06" db="EMBL/GenBank/DDBJ databases">
        <authorList>
            <person name="Kallberg Y."/>
            <person name="Tangrot J."/>
            <person name="Rosling A."/>
        </authorList>
    </citation>
    <scope>NUCLEOTIDE SEQUENCE</scope>
    <source>
        <strain evidence="1">28 12/20/2015</strain>
    </source>
</reference>
<dbReference type="EMBL" id="CAJVPW010069573">
    <property type="protein sequence ID" value="CAG8791485.1"/>
    <property type="molecule type" value="Genomic_DNA"/>
</dbReference>
<gene>
    <name evidence="1" type="ORF">SPELUC_LOCUS17269</name>
</gene>
<comment type="caution">
    <text evidence="1">The sequence shown here is derived from an EMBL/GenBank/DDBJ whole genome shotgun (WGS) entry which is preliminary data.</text>
</comment>